<organism evidence="1">
    <name type="scientific">uncultured Caudovirales phage</name>
    <dbReference type="NCBI Taxonomy" id="2100421"/>
    <lineage>
        <taxon>Viruses</taxon>
        <taxon>Duplodnaviria</taxon>
        <taxon>Heunggongvirae</taxon>
        <taxon>Uroviricota</taxon>
        <taxon>Caudoviricetes</taxon>
        <taxon>Peduoviridae</taxon>
        <taxon>Maltschvirus</taxon>
        <taxon>Maltschvirus maltsch</taxon>
    </lineage>
</organism>
<accession>A0A6J5SD48</accession>
<protein>
    <submittedName>
        <fullName evidence="1">Uncharacterized protein</fullName>
    </submittedName>
</protein>
<reference evidence="1" key="1">
    <citation type="submission" date="2020-05" db="EMBL/GenBank/DDBJ databases">
        <authorList>
            <person name="Chiriac C."/>
            <person name="Salcher M."/>
            <person name="Ghai R."/>
            <person name="Kavagutti S V."/>
        </authorList>
    </citation>
    <scope>NUCLEOTIDE SEQUENCE</scope>
</reference>
<name>A0A6J5SD48_9CAUD</name>
<sequence>MNKHEMRYAVLVCLLVVLAMGFAGWYENHDVVPQPSLREMAQQVDRALAPDRSVLVQR</sequence>
<evidence type="ECO:0000313" key="1">
    <source>
        <dbReference type="EMBL" id="CAB4211757.1"/>
    </source>
</evidence>
<dbReference type="EMBL" id="LR797377">
    <property type="protein sequence ID" value="CAB4211757.1"/>
    <property type="molecule type" value="Genomic_DNA"/>
</dbReference>
<proteinExistence type="predicted"/>
<gene>
    <name evidence="1" type="ORF">UFOVP1419_18</name>
</gene>